<dbReference type="GO" id="GO:0009279">
    <property type="term" value="C:cell outer membrane"/>
    <property type="evidence" value="ECO:0007669"/>
    <property type="project" value="UniProtKB-SubCell"/>
</dbReference>
<evidence type="ECO:0000256" key="1">
    <source>
        <dbReference type="ARBA" id="ARBA00004442"/>
    </source>
</evidence>
<feature type="domain" description="SusD-like N-terminal" evidence="7">
    <location>
        <begin position="154"/>
        <end position="245"/>
    </location>
</feature>
<dbReference type="SUPFAM" id="SSF48452">
    <property type="entry name" value="TPR-like"/>
    <property type="match status" value="1"/>
</dbReference>
<dbReference type="RefSeq" id="WP_076377097.1">
    <property type="nucleotide sequence ID" value="NZ_AP017422.1"/>
</dbReference>
<evidence type="ECO:0000313" key="8">
    <source>
        <dbReference type="EMBL" id="SIS83359.1"/>
    </source>
</evidence>
<evidence type="ECO:0000256" key="5">
    <source>
        <dbReference type="ARBA" id="ARBA00023237"/>
    </source>
</evidence>
<keyword evidence="9" id="KW-1185">Reference proteome</keyword>
<dbReference type="EMBL" id="FTOR01000001">
    <property type="protein sequence ID" value="SIS83359.1"/>
    <property type="molecule type" value="Genomic_DNA"/>
</dbReference>
<dbReference type="Gene3D" id="1.25.40.390">
    <property type="match status" value="1"/>
</dbReference>
<dbReference type="OrthoDB" id="9783641at2"/>
<dbReference type="CDD" id="cd08977">
    <property type="entry name" value="SusD"/>
    <property type="match status" value="1"/>
</dbReference>
<keyword evidence="4" id="KW-0472">Membrane</keyword>
<dbReference type="Pfam" id="PF07980">
    <property type="entry name" value="SusD_RagB"/>
    <property type="match status" value="1"/>
</dbReference>
<proteinExistence type="inferred from homology"/>
<sequence>MKKNLLNILGVLGLLTGCMTSCTKDLNRNPTNGIDADSAYGSVTAYKGSLAKAYAAFALTSSEGSDKSDLGGIDAGTSDFIRLYWNAQELSTDEAMCVWTDPGVPDFHNLSWTSANTILRGLYTRSIYQITVCNDFIKQSTDDKLASRNITGNDAATVKYFRAEARFLRAYQYWVLMDMFANPPYVTEASQIGTSMPPQIQRADLFKYVESELLAVDSLLMAPRTNEYGRADQAAAWALQARLYLNAGVYTGTTHYPEAMTYANKVINAGYSLMGTYGQLFMADNNVGNNEIILSINYDGNYSQNYGGTTFLVNSAINADMNPTSFGVPNGGWGGNRTTSSLPDLFAAADKRAMFYGTSSTITDVSKFEQGKKVIKYRNLNKDSTTPASTNGVYTNVDFPLFRLGEMYLTYAEAALRAGTNTSDAINYINVLRQRAFGNTSGNVTSFTVDNVLDERARELFWECTRRTDLIRYGKFTTSTYLWPWKGGVSGGKSVDAHFNIYPIPSSDIIANTNLKQNTGY</sequence>
<evidence type="ECO:0000256" key="4">
    <source>
        <dbReference type="ARBA" id="ARBA00023136"/>
    </source>
</evidence>
<evidence type="ECO:0000259" key="7">
    <source>
        <dbReference type="Pfam" id="PF14322"/>
    </source>
</evidence>
<accession>A0A173MRJ9</accession>
<evidence type="ECO:0000256" key="3">
    <source>
        <dbReference type="ARBA" id="ARBA00022729"/>
    </source>
</evidence>
<dbReference type="Proteomes" id="UP000186917">
    <property type="component" value="Unassembled WGS sequence"/>
</dbReference>
<dbReference type="STRING" id="477680.SAMN05421788_1011489"/>
<evidence type="ECO:0000313" key="9">
    <source>
        <dbReference type="Proteomes" id="UP000186917"/>
    </source>
</evidence>
<reference evidence="9" key="1">
    <citation type="submission" date="2017-01" db="EMBL/GenBank/DDBJ databases">
        <authorList>
            <person name="Varghese N."/>
            <person name="Submissions S."/>
        </authorList>
    </citation>
    <scope>NUCLEOTIDE SEQUENCE [LARGE SCALE GENOMIC DNA]</scope>
    <source>
        <strain evidence="9">DSM 21054</strain>
    </source>
</reference>
<comment type="subcellular location">
    <subcellularLocation>
        <location evidence="1">Cell outer membrane</location>
    </subcellularLocation>
</comment>
<dbReference type="AlphaFoldDB" id="A0A173MRJ9"/>
<protein>
    <submittedName>
        <fullName evidence="8">Starch-binding associating with outer membrane</fullName>
    </submittedName>
</protein>
<evidence type="ECO:0000259" key="6">
    <source>
        <dbReference type="Pfam" id="PF07980"/>
    </source>
</evidence>
<organism evidence="8 9">
    <name type="scientific">Filimonas lacunae</name>
    <dbReference type="NCBI Taxonomy" id="477680"/>
    <lineage>
        <taxon>Bacteria</taxon>
        <taxon>Pseudomonadati</taxon>
        <taxon>Bacteroidota</taxon>
        <taxon>Chitinophagia</taxon>
        <taxon>Chitinophagales</taxon>
        <taxon>Chitinophagaceae</taxon>
        <taxon>Filimonas</taxon>
    </lineage>
</organism>
<dbReference type="Gene3D" id="1.25.40.10">
    <property type="entry name" value="Tetratricopeptide repeat domain"/>
    <property type="match status" value="1"/>
</dbReference>
<feature type="domain" description="RagB/SusD" evidence="6">
    <location>
        <begin position="377"/>
        <end position="521"/>
    </location>
</feature>
<keyword evidence="5" id="KW-0998">Cell outer membrane</keyword>
<dbReference type="Gene3D" id="1.10.3780.10">
    <property type="entry name" value="SusD-like"/>
    <property type="match status" value="1"/>
</dbReference>
<comment type="similarity">
    <text evidence="2">Belongs to the SusD family.</text>
</comment>
<dbReference type="InterPro" id="IPR011990">
    <property type="entry name" value="TPR-like_helical_dom_sf"/>
</dbReference>
<name>A0A173MRJ9_9BACT</name>
<dbReference type="PROSITE" id="PS51257">
    <property type="entry name" value="PROKAR_LIPOPROTEIN"/>
    <property type="match status" value="1"/>
</dbReference>
<dbReference type="Pfam" id="PF14322">
    <property type="entry name" value="SusD-like_3"/>
    <property type="match status" value="1"/>
</dbReference>
<dbReference type="InterPro" id="IPR012944">
    <property type="entry name" value="SusD_RagB_dom"/>
</dbReference>
<dbReference type="KEGG" id="fln:FLA_6114"/>
<evidence type="ECO:0000256" key="2">
    <source>
        <dbReference type="ARBA" id="ARBA00006275"/>
    </source>
</evidence>
<keyword evidence="3" id="KW-0732">Signal</keyword>
<dbReference type="InterPro" id="IPR033985">
    <property type="entry name" value="SusD-like_N"/>
</dbReference>
<gene>
    <name evidence="8" type="ORF">SAMN05421788_1011489</name>
</gene>